<dbReference type="STRING" id="587636.SAMN05216199_1581"/>
<keyword evidence="3" id="KW-1185">Reference proteome</keyword>
<reference evidence="3" key="1">
    <citation type="submission" date="2016-10" db="EMBL/GenBank/DDBJ databases">
        <authorList>
            <person name="Varghese N."/>
            <person name="Submissions S."/>
        </authorList>
    </citation>
    <scope>NUCLEOTIDE SEQUENCE [LARGE SCALE GENOMIC DNA]</scope>
    <source>
        <strain evidence="3">CGMCC 1.6963</strain>
    </source>
</reference>
<name>A0A1H9TFP1_9MICO</name>
<proteinExistence type="predicted"/>
<dbReference type="InterPro" id="IPR012338">
    <property type="entry name" value="Beta-lactam/transpept-like"/>
</dbReference>
<dbReference type="PANTHER" id="PTHR43283:SF18">
    <property type="match status" value="1"/>
</dbReference>
<dbReference type="SUPFAM" id="SSF56601">
    <property type="entry name" value="beta-lactamase/transpeptidase-like"/>
    <property type="match status" value="1"/>
</dbReference>
<dbReference type="Gene3D" id="3.40.710.10">
    <property type="entry name" value="DD-peptidase/beta-lactamase superfamily"/>
    <property type="match status" value="1"/>
</dbReference>
<protein>
    <submittedName>
        <fullName evidence="2">CubicO group peptidase, beta-lactamase class C family</fullName>
    </submittedName>
</protein>
<dbReference type="AlphaFoldDB" id="A0A1H9TFP1"/>
<dbReference type="EMBL" id="FOHB01000002">
    <property type="protein sequence ID" value="SER95774.1"/>
    <property type="molecule type" value="Genomic_DNA"/>
</dbReference>
<accession>A0A1H9TFP1</accession>
<feature type="domain" description="Beta-lactamase-related" evidence="1">
    <location>
        <begin position="22"/>
        <end position="339"/>
    </location>
</feature>
<organism evidence="2 3">
    <name type="scientific">Pedococcus cremeus</name>
    <dbReference type="NCBI Taxonomy" id="587636"/>
    <lineage>
        <taxon>Bacteria</taxon>
        <taxon>Bacillati</taxon>
        <taxon>Actinomycetota</taxon>
        <taxon>Actinomycetes</taxon>
        <taxon>Micrococcales</taxon>
        <taxon>Intrasporangiaceae</taxon>
        <taxon>Pedococcus</taxon>
    </lineage>
</organism>
<dbReference type="InterPro" id="IPR050789">
    <property type="entry name" value="Diverse_Enzym_Activities"/>
</dbReference>
<dbReference type="Pfam" id="PF00144">
    <property type="entry name" value="Beta-lactamase"/>
    <property type="match status" value="1"/>
</dbReference>
<dbReference type="InterPro" id="IPR001466">
    <property type="entry name" value="Beta-lactam-related"/>
</dbReference>
<dbReference type="RefSeq" id="WP_091756939.1">
    <property type="nucleotide sequence ID" value="NZ_FOHB01000002.1"/>
</dbReference>
<gene>
    <name evidence="2" type="ORF">SAMN05216199_1581</name>
</gene>
<evidence type="ECO:0000259" key="1">
    <source>
        <dbReference type="Pfam" id="PF00144"/>
    </source>
</evidence>
<sequence length="482" mass="52514">MGGFDQSSLDEAVAKVLNRWPAVGLVVGVVRRGTSPLFSVHGSANIAKQAPVTPDTVFRVGSITKTFTAVALMQLWEQGLVDLDRPVNDYLRAYQLVPADQSWRPATLRDLLTHTAGVPEWLHPTRMVRSRWFGETVPLGHQPPTLSEFYRGELRLAAEPGSVWAYTDHGFATIGQVVEDVTGMPLHQYLTEHVFEPLAMSDSDLLRAERLQPRLATGYTLTRSGPKPLTDRQGITAAAGALYSTPRDLARYVTALVTGGAGDQGVVLQPETLSLMFAPHYQPDPRIPGMGLAFWRGQLDGHPVVEHQGVVPGFNSQIIIAPEDDVGVLAITNGSHAAGSWLLGQMQHVLATLIDAGDVGLPTDAPQRPARWAELCGWYHPCAQRTDVMAWSLMGGGVQVRLSRGRLVLRTLSPLPPPWRSLELHPDQDPDVFHVDLTSYGIGPARVVFSRDPSGSVAAVHFDGLLLSAQKRHARGRTTVTR</sequence>
<evidence type="ECO:0000313" key="2">
    <source>
        <dbReference type="EMBL" id="SER95774.1"/>
    </source>
</evidence>
<dbReference type="PANTHER" id="PTHR43283">
    <property type="entry name" value="BETA-LACTAMASE-RELATED"/>
    <property type="match status" value="1"/>
</dbReference>
<evidence type="ECO:0000313" key="3">
    <source>
        <dbReference type="Proteomes" id="UP000199019"/>
    </source>
</evidence>
<dbReference type="OrthoDB" id="3863176at2"/>
<dbReference type="Proteomes" id="UP000199019">
    <property type="component" value="Unassembled WGS sequence"/>
</dbReference>